<dbReference type="EMBL" id="LXQA011091264">
    <property type="protein sequence ID" value="MCI84452.1"/>
    <property type="molecule type" value="Genomic_DNA"/>
</dbReference>
<organism evidence="2 3">
    <name type="scientific">Trifolium medium</name>
    <dbReference type="NCBI Taxonomy" id="97028"/>
    <lineage>
        <taxon>Eukaryota</taxon>
        <taxon>Viridiplantae</taxon>
        <taxon>Streptophyta</taxon>
        <taxon>Embryophyta</taxon>
        <taxon>Tracheophyta</taxon>
        <taxon>Spermatophyta</taxon>
        <taxon>Magnoliopsida</taxon>
        <taxon>eudicotyledons</taxon>
        <taxon>Gunneridae</taxon>
        <taxon>Pentapetalae</taxon>
        <taxon>rosids</taxon>
        <taxon>fabids</taxon>
        <taxon>Fabales</taxon>
        <taxon>Fabaceae</taxon>
        <taxon>Papilionoideae</taxon>
        <taxon>50 kb inversion clade</taxon>
        <taxon>NPAAA clade</taxon>
        <taxon>Hologalegina</taxon>
        <taxon>IRL clade</taxon>
        <taxon>Trifolieae</taxon>
        <taxon>Trifolium</taxon>
    </lineage>
</organism>
<comment type="caution">
    <text evidence="2">The sequence shown here is derived from an EMBL/GenBank/DDBJ whole genome shotgun (WGS) entry which is preliminary data.</text>
</comment>
<sequence length="33" mass="3773">MWAVVETGEYTPFVKDSTTPKPQAEWTTTEADR</sequence>
<dbReference type="Proteomes" id="UP000265520">
    <property type="component" value="Unassembled WGS sequence"/>
</dbReference>
<feature type="compositionally biased region" description="Polar residues" evidence="1">
    <location>
        <begin position="16"/>
        <end position="33"/>
    </location>
</feature>
<reference evidence="2 3" key="1">
    <citation type="journal article" date="2018" name="Front. Plant Sci.">
        <title>Red Clover (Trifolium pratense) and Zigzag Clover (T. medium) - A Picture of Genomic Similarities and Differences.</title>
        <authorList>
            <person name="Dluhosova J."/>
            <person name="Istvanek J."/>
            <person name="Nedelnik J."/>
            <person name="Repkova J."/>
        </authorList>
    </citation>
    <scope>NUCLEOTIDE SEQUENCE [LARGE SCALE GENOMIC DNA]</scope>
    <source>
        <strain evidence="3">cv. 10/8</strain>
        <tissue evidence="2">Leaf</tissue>
    </source>
</reference>
<feature type="region of interest" description="Disordered" evidence="1">
    <location>
        <begin position="1"/>
        <end position="33"/>
    </location>
</feature>
<evidence type="ECO:0000313" key="2">
    <source>
        <dbReference type="EMBL" id="MCI84452.1"/>
    </source>
</evidence>
<evidence type="ECO:0000256" key="1">
    <source>
        <dbReference type="SAM" id="MobiDB-lite"/>
    </source>
</evidence>
<dbReference type="AlphaFoldDB" id="A0A392VAH2"/>
<keyword evidence="3" id="KW-1185">Reference proteome</keyword>
<accession>A0A392VAH2</accession>
<name>A0A392VAH2_9FABA</name>
<evidence type="ECO:0000313" key="3">
    <source>
        <dbReference type="Proteomes" id="UP000265520"/>
    </source>
</evidence>
<proteinExistence type="predicted"/>
<protein>
    <submittedName>
        <fullName evidence="2">Uncharacterized protein</fullName>
    </submittedName>
</protein>
<feature type="non-terminal residue" evidence="2">
    <location>
        <position position="33"/>
    </location>
</feature>